<evidence type="ECO:0000256" key="3">
    <source>
        <dbReference type="ARBA" id="ARBA00022884"/>
    </source>
</evidence>
<proteinExistence type="inferred from homology"/>
<dbReference type="Gene3D" id="6.10.160.10">
    <property type="match status" value="1"/>
</dbReference>
<evidence type="ECO:0000256" key="7">
    <source>
        <dbReference type="HAMAP-Rule" id="MF_00382"/>
    </source>
</evidence>
<dbReference type="OrthoDB" id="9808966at2"/>
<dbReference type="HAMAP" id="MF_00382">
    <property type="entry name" value="Ribosomal_bL20"/>
    <property type="match status" value="1"/>
</dbReference>
<dbReference type="NCBIfam" id="TIGR01032">
    <property type="entry name" value="rplT_bact"/>
    <property type="match status" value="1"/>
</dbReference>
<comment type="similarity">
    <text evidence="1 7 8">Belongs to the bacterial ribosomal protein bL20 family.</text>
</comment>
<evidence type="ECO:0000256" key="5">
    <source>
        <dbReference type="ARBA" id="ARBA00023274"/>
    </source>
</evidence>
<keyword evidence="2 7" id="KW-0699">rRNA-binding</keyword>
<protein>
    <recommendedName>
        <fullName evidence="6 7">Large ribosomal subunit protein bL20</fullName>
    </recommendedName>
</protein>
<keyword evidence="4 7" id="KW-0689">Ribosomal protein</keyword>
<dbReference type="InterPro" id="IPR049946">
    <property type="entry name" value="RIBOSOMAL_L20_CS"/>
</dbReference>
<evidence type="ECO:0000256" key="4">
    <source>
        <dbReference type="ARBA" id="ARBA00022980"/>
    </source>
</evidence>
<name>A0A3D9FH75_9SPHN</name>
<dbReference type="GO" id="GO:0003735">
    <property type="term" value="F:structural constituent of ribosome"/>
    <property type="evidence" value="ECO:0007669"/>
    <property type="project" value="InterPro"/>
</dbReference>
<keyword evidence="10" id="KW-1185">Reference proteome</keyword>
<sequence>MARVKRGTTTKARHKRVLTEAKGYWGRRKNTIRVARQAVEKAGQYAYRDRKVRKRKFRGLWIQRINAAVRTEDLTYARFMHGLKLAGVELDRKVLADLAMNEPEAFSAVVAQSKDALSKA</sequence>
<gene>
    <name evidence="7" type="primary">rplT</name>
    <name evidence="9" type="ORF">DFR46_2171</name>
</gene>
<dbReference type="RefSeq" id="WP_116236443.1">
    <property type="nucleotide sequence ID" value="NZ_QRDP01000004.1"/>
</dbReference>
<dbReference type="CDD" id="cd07026">
    <property type="entry name" value="Ribosomal_L20"/>
    <property type="match status" value="1"/>
</dbReference>
<evidence type="ECO:0000313" key="10">
    <source>
        <dbReference type="Proteomes" id="UP000256310"/>
    </source>
</evidence>
<dbReference type="SUPFAM" id="SSF74731">
    <property type="entry name" value="Ribosomal protein L20"/>
    <property type="match status" value="1"/>
</dbReference>
<dbReference type="FunFam" id="1.10.1900.20:FF:000001">
    <property type="entry name" value="50S ribosomal protein L20"/>
    <property type="match status" value="1"/>
</dbReference>
<keyword evidence="5 7" id="KW-0687">Ribonucleoprotein</keyword>
<dbReference type="GO" id="GO:0019843">
    <property type="term" value="F:rRNA binding"/>
    <property type="evidence" value="ECO:0007669"/>
    <property type="project" value="UniProtKB-UniRule"/>
</dbReference>
<evidence type="ECO:0000256" key="6">
    <source>
        <dbReference type="ARBA" id="ARBA00035172"/>
    </source>
</evidence>
<dbReference type="PROSITE" id="PS00937">
    <property type="entry name" value="RIBOSOMAL_L20"/>
    <property type="match status" value="1"/>
</dbReference>
<dbReference type="GO" id="GO:0005840">
    <property type="term" value="C:ribosome"/>
    <property type="evidence" value="ECO:0007669"/>
    <property type="project" value="UniProtKB-KW"/>
</dbReference>
<dbReference type="PRINTS" id="PR00062">
    <property type="entry name" value="RIBOSOMALL20"/>
</dbReference>
<comment type="function">
    <text evidence="7 8">Binds directly to 23S ribosomal RNA and is necessary for the in vitro assembly process of the 50S ribosomal subunit. It is not involved in the protein synthesizing functions of that subunit.</text>
</comment>
<dbReference type="EMBL" id="QRDP01000004">
    <property type="protein sequence ID" value="RED17133.1"/>
    <property type="molecule type" value="Genomic_DNA"/>
</dbReference>
<comment type="caution">
    <text evidence="9">The sequence shown here is derived from an EMBL/GenBank/DDBJ whole genome shotgun (WGS) entry which is preliminary data.</text>
</comment>
<organism evidence="9 10">
    <name type="scientific">Parasphingopyxis lamellibrachiae</name>
    <dbReference type="NCBI Taxonomy" id="680125"/>
    <lineage>
        <taxon>Bacteria</taxon>
        <taxon>Pseudomonadati</taxon>
        <taxon>Pseudomonadota</taxon>
        <taxon>Alphaproteobacteria</taxon>
        <taxon>Sphingomonadales</taxon>
        <taxon>Sphingomonadaceae</taxon>
        <taxon>Parasphingopyxis</taxon>
    </lineage>
</organism>
<reference evidence="9 10" key="1">
    <citation type="submission" date="2018-07" db="EMBL/GenBank/DDBJ databases">
        <title>Genomic Encyclopedia of Type Strains, Phase IV (KMG-IV): sequencing the most valuable type-strain genomes for metagenomic binning, comparative biology and taxonomic classification.</title>
        <authorList>
            <person name="Goeker M."/>
        </authorList>
    </citation>
    <scope>NUCLEOTIDE SEQUENCE [LARGE SCALE GENOMIC DNA]</scope>
    <source>
        <strain evidence="9 10">DSM 26725</strain>
    </source>
</reference>
<dbReference type="Gene3D" id="1.10.1900.20">
    <property type="entry name" value="Ribosomal protein L20"/>
    <property type="match status" value="1"/>
</dbReference>
<dbReference type="PANTHER" id="PTHR10986">
    <property type="entry name" value="39S RIBOSOMAL PROTEIN L20"/>
    <property type="match status" value="1"/>
</dbReference>
<dbReference type="Proteomes" id="UP000256310">
    <property type="component" value="Unassembled WGS sequence"/>
</dbReference>
<evidence type="ECO:0000256" key="8">
    <source>
        <dbReference type="RuleBase" id="RU000560"/>
    </source>
</evidence>
<dbReference type="Pfam" id="PF00453">
    <property type="entry name" value="Ribosomal_L20"/>
    <property type="match status" value="1"/>
</dbReference>
<keyword evidence="3 7" id="KW-0694">RNA-binding</keyword>
<evidence type="ECO:0000256" key="1">
    <source>
        <dbReference type="ARBA" id="ARBA00007698"/>
    </source>
</evidence>
<dbReference type="GO" id="GO:1990904">
    <property type="term" value="C:ribonucleoprotein complex"/>
    <property type="evidence" value="ECO:0007669"/>
    <property type="project" value="UniProtKB-KW"/>
</dbReference>
<dbReference type="InterPro" id="IPR005813">
    <property type="entry name" value="Ribosomal_bL20"/>
</dbReference>
<dbReference type="AlphaFoldDB" id="A0A3D9FH75"/>
<accession>A0A3D9FH75</accession>
<dbReference type="GO" id="GO:0006412">
    <property type="term" value="P:translation"/>
    <property type="evidence" value="ECO:0007669"/>
    <property type="project" value="InterPro"/>
</dbReference>
<evidence type="ECO:0000313" key="9">
    <source>
        <dbReference type="EMBL" id="RED17133.1"/>
    </source>
</evidence>
<evidence type="ECO:0000256" key="2">
    <source>
        <dbReference type="ARBA" id="ARBA00022730"/>
    </source>
</evidence>
<dbReference type="GO" id="GO:0000027">
    <property type="term" value="P:ribosomal large subunit assembly"/>
    <property type="evidence" value="ECO:0007669"/>
    <property type="project" value="UniProtKB-UniRule"/>
</dbReference>
<dbReference type="InterPro" id="IPR035566">
    <property type="entry name" value="Ribosomal_protein_bL20_C"/>
</dbReference>